<dbReference type="EMBL" id="QHHU01000058">
    <property type="protein sequence ID" value="RSM38427.1"/>
    <property type="molecule type" value="Genomic_DNA"/>
</dbReference>
<evidence type="ECO:0000256" key="3">
    <source>
        <dbReference type="ARBA" id="ARBA00022801"/>
    </source>
</evidence>
<evidence type="ECO:0000256" key="2">
    <source>
        <dbReference type="ARBA" id="ARBA00022729"/>
    </source>
</evidence>
<dbReference type="AlphaFoldDB" id="A0A428W605"/>
<evidence type="ECO:0000256" key="7">
    <source>
        <dbReference type="PIRSR" id="PIRSR638964-3"/>
    </source>
</evidence>
<evidence type="ECO:0000259" key="9">
    <source>
        <dbReference type="Pfam" id="PF09206"/>
    </source>
</evidence>
<dbReference type="Pfam" id="PF09206">
    <property type="entry name" value="ArabFuran-catal"/>
    <property type="match status" value="1"/>
</dbReference>
<evidence type="ECO:0000256" key="6">
    <source>
        <dbReference type="PIRSR" id="PIRSR638964-1"/>
    </source>
</evidence>
<feature type="disulfide bond" evidence="7">
    <location>
        <begin position="375"/>
        <end position="413"/>
    </location>
</feature>
<keyword evidence="7" id="KW-1015">Disulfide bond</keyword>
<keyword evidence="5" id="KW-0326">Glycosidase</keyword>
<evidence type="ECO:0000256" key="1">
    <source>
        <dbReference type="ARBA" id="ARBA00006963"/>
    </source>
</evidence>
<protein>
    <submittedName>
        <fullName evidence="10">Alpha-N-arabinofuranosidase</fullName>
    </submittedName>
</protein>
<feature type="active site" description="Proton donor" evidence="6">
    <location>
        <position position="269"/>
    </location>
</feature>
<dbReference type="CDD" id="cd23399">
    <property type="entry name" value="beta-trefoil_ABD_ABFB"/>
    <property type="match status" value="1"/>
</dbReference>
<name>A0A428W605_AMYBA</name>
<dbReference type="PANTHER" id="PTHR39447">
    <property type="entry name" value="ALPHA-L-ARABINOFURANOSIDASE B"/>
    <property type="match status" value="1"/>
</dbReference>
<evidence type="ECO:0000313" key="10">
    <source>
        <dbReference type="EMBL" id="RSM38427.1"/>
    </source>
</evidence>
<evidence type="ECO:0000256" key="5">
    <source>
        <dbReference type="ARBA" id="ARBA00023295"/>
    </source>
</evidence>
<feature type="domain" description="Alpha-L-arabinofuranosidase B arabinose-binding" evidence="8">
    <location>
        <begin position="325"/>
        <end position="467"/>
    </location>
</feature>
<keyword evidence="11" id="KW-1185">Reference proteome</keyword>
<feature type="active site" description="Nucleophile" evidence="6">
    <location>
        <position position="194"/>
    </location>
</feature>
<proteinExistence type="inferred from homology"/>
<dbReference type="SUPFAM" id="SSF110221">
    <property type="entry name" value="AbfB domain"/>
    <property type="match status" value="1"/>
</dbReference>
<dbReference type="SUPFAM" id="SSF49899">
    <property type="entry name" value="Concanavalin A-like lectins/glucanases"/>
    <property type="match status" value="1"/>
</dbReference>
<dbReference type="InterPro" id="IPR015289">
    <property type="entry name" value="A-L-arabinofuranosidase_B_cat"/>
</dbReference>
<dbReference type="GO" id="GO:0046373">
    <property type="term" value="P:L-arabinose metabolic process"/>
    <property type="evidence" value="ECO:0007669"/>
    <property type="project" value="InterPro"/>
</dbReference>
<dbReference type="Gene3D" id="2.80.10.50">
    <property type="match status" value="1"/>
</dbReference>
<gene>
    <name evidence="10" type="ORF">DMA12_33290</name>
</gene>
<keyword evidence="3" id="KW-0378">Hydrolase</keyword>
<dbReference type="PANTHER" id="PTHR39447:SF2">
    <property type="entry name" value="ALPHA-L-ARABINOFURANOSIDASE B"/>
    <property type="match status" value="1"/>
</dbReference>
<dbReference type="InterPro" id="IPR036195">
    <property type="entry name" value="AbfB_ABD_sf"/>
</dbReference>
<feature type="disulfide bond" evidence="7">
    <location>
        <begin position="59"/>
        <end position="64"/>
    </location>
</feature>
<evidence type="ECO:0000259" key="8">
    <source>
        <dbReference type="Pfam" id="PF05270"/>
    </source>
</evidence>
<dbReference type="InterPro" id="IPR007934">
    <property type="entry name" value="AbfB_ABD"/>
</dbReference>
<organism evidence="10 11">
    <name type="scientific">Amycolatopsis balhimycina DSM 5908</name>
    <dbReference type="NCBI Taxonomy" id="1081091"/>
    <lineage>
        <taxon>Bacteria</taxon>
        <taxon>Bacillati</taxon>
        <taxon>Actinomycetota</taxon>
        <taxon>Actinomycetes</taxon>
        <taxon>Pseudonocardiales</taxon>
        <taxon>Pseudonocardiaceae</taxon>
        <taxon>Amycolatopsis</taxon>
    </lineage>
</organism>
<dbReference type="InterPro" id="IPR038964">
    <property type="entry name" value="ABFB"/>
</dbReference>
<dbReference type="GO" id="GO:0031221">
    <property type="term" value="P:arabinan metabolic process"/>
    <property type="evidence" value="ECO:0007669"/>
    <property type="project" value="InterPro"/>
</dbReference>
<dbReference type="Pfam" id="PF05270">
    <property type="entry name" value="AbfB"/>
    <property type="match status" value="1"/>
</dbReference>
<keyword evidence="2" id="KW-0732">Signal</keyword>
<evidence type="ECO:0000313" key="11">
    <source>
        <dbReference type="Proteomes" id="UP000286716"/>
    </source>
</evidence>
<feature type="domain" description="Alpha-L-arabinofuranosidase B catalytic" evidence="9">
    <location>
        <begin position="1"/>
        <end position="310"/>
    </location>
</feature>
<dbReference type="OrthoDB" id="3635032at2"/>
<dbReference type="InterPro" id="IPR013320">
    <property type="entry name" value="ConA-like_dom_sf"/>
</dbReference>
<reference evidence="10 11" key="1">
    <citation type="submission" date="2018-05" db="EMBL/GenBank/DDBJ databases">
        <title>Evolution of GPA BGCs.</title>
        <authorList>
            <person name="Waglechner N."/>
            <person name="Wright G.D."/>
        </authorList>
    </citation>
    <scope>NUCLEOTIDE SEQUENCE [LARGE SCALE GENOMIC DNA]</scope>
    <source>
        <strain evidence="10 11">DSM 5908</strain>
    </source>
</reference>
<comment type="caution">
    <text evidence="10">The sequence shown here is derived from an EMBL/GenBank/DDBJ whole genome shotgun (WGS) entry which is preliminary data.</text>
</comment>
<dbReference type="GO" id="GO:0046556">
    <property type="term" value="F:alpha-L-arabinofuranosidase activity"/>
    <property type="evidence" value="ECO:0007669"/>
    <property type="project" value="InterPro"/>
</dbReference>
<keyword evidence="4" id="KW-0325">Glycoprotein</keyword>
<sequence>MYAAGGTPCVAAHSTTRALFASYNGPLYQVQRTSDNAVRDIGLLSAGGIANAAAQDSFCAGTTCTITRVYDQTGSSGNTLVYQGPGGTGGADTAATATTEPMTVGGQKAYALYINPGNSYFAGGSGIPTGSSPEGAYMVTSGTHVNNGCCFDYGNTETDHHADGNGAMDAINFGTECWFGGCSGTGPWVQADLENGLFTGGSKTWNPNQVSETSHFVTAMLKNNGTTRMALQGANAQSGNLTKFYDGALPGGYNPMHKQGAIILGSGGDCCQTNRNASAGTFYEGAMTKGYPSDATDAAVQANIAAAGYTTGIAPFTPGSRISLKATTSCCTTDYLQHDAGDDKVVIAPVASGSSATDKADATWIVRPGLADSSCVSFESANAAGSYLRHYAFVLHLKANDGTTQFAADATFCPKPGNSGTGYSLQSFNYPAEYVRHYAMTGYIAGNGGTNAWDTTSLWREDTSWLVASPWS</sequence>
<dbReference type="GO" id="GO:0045490">
    <property type="term" value="P:pectin catabolic process"/>
    <property type="evidence" value="ECO:0007669"/>
    <property type="project" value="TreeGrafter"/>
</dbReference>
<accession>A0A428W605</accession>
<dbReference type="Proteomes" id="UP000286716">
    <property type="component" value="Unassembled WGS sequence"/>
</dbReference>
<dbReference type="Gene3D" id="2.60.120.200">
    <property type="match status" value="1"/>
</dbReference>
<evidence type="ECO:0000256" key="4">
    <source>
        <dbReference type="ARBA" id="ARBA00023180"/>
    </source>
</evidence>
<feature type="disulfide bond" evidence="7">
    <location>
        <begin position="149"/>
        <end position="150"/>
    </location>
</feature>
<comment type="similarity">
    <text evidence="1">Belongs to the glycosyl hydrolase 54 family.</text>
</comment>